<dbReference type="InterPro" id="IPR055727">
    <property type="entry name" value="DUF7303"/>
</dbReference>
<name>A0A6J5LEM3_9CAUD</name>
<reference evidence="1" key="1">
    <citation type="submission" date="2020-04" db="EMBL/GenBank/DDBJ databases">
        <authorList>
            <person name="Chiriac C."/>
            <person name="Salcher M."/>
            <person name="Ghai R."/>
            <person name="Kavagutti S V."/>
        </authorList>
    </citation>
    <scope>NUCLEOTIDE SEQUENCE</scope>
</reference>
<protein>
    <submittedName>
        <fullName evidence="1">Uncharacterized protein</fullName>
    </submittedName>
</protein>
<accession>A0A6J5LEM3</accession>
<organism evidence="1">
    <name type="scientific">uncultured Caudovirales phage</name>
    <dbReference type="NCBI Taxonomy" id="2100421"/>
    <lineage>
        <taxon>Viruses</taxon>
        <taxon>Duplodnaviria</taxon>
        <taxon>Heunggongvirae</taxon>
        <taxon>Uroviricota</taxon>
        <taxon>Caudoviricetes</taxon>
        <taxon>Peduoviridae</taxon>
        <taxon>Maltschvirus</taxon>
        <taxon>Maltschvirus maltsch</taxon>
    </lineage>
</organism>
<gene>
    <name evidence="1" type="ORF">UFOVP131_24</name>
</gene>
<proteinExistence type="predicted"/>
<dbReference type="Pfam" id="PF23978">
    <property type="entry name" value="DUF7303"/>
    <property type="match status" value="1"/>
</dbReference>
<evidence type="ECO:0000313" key="1">
    <source>
        <dbReference type="EMBL" id="CAB4131753.1"/>
    </source>
</evidence>
<sequence>MAKRVAVTARGIALLALIAASKEPAEGVMMLTQDEGAEAVAAGYAAVDATKTEGNTAAVSLTDAGRAALTAGESTATGAAAASGFEIDADVPMPGKAARRGRSGGYPFEALEVGQSFHVAPTKDDDTLDALLTRLSSSVSGARAKFAEAIDGQTEEVTVKTFKKGDDGKYLKDEAGKRIVDTETKTTRPKTKLTRDFFAAKVDATDPKGEGVRIWRVALQG</sequence>
<dbReference type="EMBL" id="LR796252">
    <property type="protein sequence ID" value="CAB4131753.1"/>
    <property type="molecule type" value="Genomic_DNA"/>
</dbReference>